<keyword evidence="2" id="KW-1185">Reference proteome</keyword>
<gene>
    <name evidence="1" type="ORF">AKJ45_01705</name>
</gene>
<sequence>MGLDDGVKSQVLEEGQSVNFSLHAVYRPQFAISFYPGSLVLNYELADIFLLVESLRVGPKGSKFPLLKRKFYSLMTSPTF</sequence>
<name>A0A133VAC1_9EURY</name>
<proteinExistence type="predicted"/>
<dbReference type="AlphaFoldDB" id="A0A133VAC1"/>
<accession>A0A133VAC1</accession>
<protein>
    <submittedName>
        <fullName evidence="1">Uncharacterized protein</fullName>
    </submittedName>
</protein>
<evidence type="ECO:0000313" key="1">
    <source>
        <dbReference type="EMBL" id="KXB03389.1"/>
    </source>
</evidence>
<reference evidence="1 2" key="1">
    <citation type="journal article" date="2016" name="Sci. Rep.">
        <title>Metabolic traits of an uncultured archaeal lineage -MSBL1- from brine pools of the Red Sea.</title>
        <authorList>
            <person name="Mwirichia R."/>
            <person name="Alam I."/>
            <person name="Rashid M."/>
            <person name="Vinu M."/>
            <person name="Ba-Alawi W."/>
            <person name="Anthony Kamau A."/>
            <person name="Kamanda Ngugi D."/>
            <person name="Goker M."/>
            <person name="Klenk H.P."/>
            <person name="Bajic V."/>
            <person name="Stingl U."/>
        </authorList>
    </citation>
    <scope>NUCLEOTIDE SEQUENCE [LARGE SCALE GENOMIC DNA]</scope>
    <source>
        <strain evidence="1">SCGC-AAA261F19</strain>
    </source>
</reference>
<organism evidence="1 2">
    <name type="scientific">candidate division MSBL1 archaeon SCGC-AAA261F19</name>
    <dbReference type="NCBI Taxonomy" id="1698275"/>
    <lineage>
        <taxon>Archaea</taxon>
        <taxon>Methanobacteriati</taxon>
        <taxon>Methanobacteriota</taxon>
        <taxon>candidate division MSBL1</taxon>
    </lineage>
</organism>
<evidence type="ECO:0000313" key="2">
    <source>
        <dbReference type="Proteomes" id="UP000070565"/>
    </source>
</evidence>
<dbReference type="EMBL" id="LHXZ01000016">
    <property type="protein sequence ID" value="KXB03389.1"/>
    <property type="molecule type" value="Genomic_DNA"/>
</dbReference>
<dbReference type="Proteomes" id="UP000070565">
    <property type="component" value="Unassembled WGS sequence"/>
</dbReference>
<comment type="caution">
    <text evidence="1">The sequence shown here is derived from an EMBL/GenBank/DDBJ whole genome shotgun (WGS) entry which is preliminary data.</text>
</comment>